<proteinExistence type="predicted"/>
<dbReference type="InterPro" id="IPR003399">
    <property type="entry name" value="Mce/MlaD"/>
</dbReference>
<feature type="compositionally biased region" description="Low complexity" evidence="1">
    <location>
        <begin position="424"/>
        <end position="439"/>
    </location>
</feature>
<feature type="domain" description="Mce/MlaD" evidence="3">
    <location>
        <begin position="41"/>
        <end position="117"/>
    </location>
</feature>
<protein>
    <recommendedName>
        <fullName evidence="3">Mce/MlaD domain-containing protein</fullName>
    </recommendedName>
</protein>
<dbReference type="InterPro" id="IPR052336">
    <property type="entry name" value="MlaD_Phospholipid_Transporter"/>
</dbReference>
<evidence type="ECO:0000313" key="4">
    <source>
        <dbReference type="EMBL" id="GAA5156616.1"/>
    </source>
</evidence>
<dbReference type="RefSeq" id="WP_185059670.1">
    <property type="nucleotide sequence ID" value="NZ_BAABJP010000015.1"/>
</dbReference>
<feature type="transmembrane region" description="Helical" evidence="2">
    <location>
        <begin position="12"/>
        <end position="33"/>
    </location>
</feature>
<keyword evidence="2" id="KW-0472">Membrane</keyword>
<dbReference type="Proteomes" id="UP001428817">
    <property type="component" value="Unassembled WGS sequence"/>
</dbReference>
<keyword evidence="2" id="KW-1133">Transmembrane helix</keyword>
<organism evidence="4 5">
    <name type="scientific">Pseudonocardia eucalypti</name>
    <dbReference type="NCBI Taxonomy" id="648755"/>
    <lineage>
        <taxon>Bacteria</taxon>
        <taxon>Bacillati</taxon>
        <taxon>Actinomycetota</taxon>
        <taxon>Actinomycetes</taxon>
        <taxon>Pseudonocardiales</taxon>
        <taxon>Pseudonocardiaceae</taxon>
        <taxon>Pseudonocardia</taxon>
    </lineage>
</organism>
<comment type="caution">
    <text evidence="4">The sequence shown here is derived from an EMBL/GenBank/DDBJ whole genome shotgun (WGS) entry which is preliminary data.</text>
</comment>
<reference evidence="5" key="1">
    <citation type="journal article" date="2019" name="Int. J. Syst. Evol. Microbiol.">
        <title>The Global Catalogue of Microorganisms (GCM) 10K type strain sequencing project: providing services to taxonomists for standard genome sequencing and annotation.</title>
        <authorList>
            <consortium name="The Broad Institute Genomics Platform"/>
            <consortium name="The Broad Institute Genome Sequencing Center for Infectious Disease"/>
            <person name="Wu L."/>
            <person name="Ma J."/>
        </authorList>
    </citation>
    <scope>NUCLEOTIDE SEQUENCE [LARGE SCALE GENOMIC DNA]</scope>
    <source>
        <strain evidence="5">JCM 18303</strain>
    </source>
</reference>
<feature type="region of interest" description="Disordered" evidence="1">
    <location>
        <begin position="397"/>
        <end position="482"/>
    </location>
</feature>
<evidence type="ECO:0000313" key="5">
    <source>
        <dbReference type="Proteomes" id="UP001428817"/>
    </source>
</evidence>
<name>A0ABP9Q4H3_9PSEU</name>
<dbReference type="EMBL" id="BAABJP010000015">
    <property type="protein sequence ID" value="GAA5156616.1"/>
    <property type="molecule type" value="Genomic_DNA"/>
</dbReference>
<sequence length="482" mass="50653">MSSPLAVKTSLGRRLVVVLGVLVVAALVAWFAFSTFGGNKNPTLTATFTDSSPLVVGNRVQMNGAQIGTITAINLVDGKSQVTMEVERSIFPLHTDASAKIEPVSLLGERFIALNKGTPSAPVMPEPATITLEHTSAAVDLDQLLNTLDKPTSTALAAMVSTLGQGLEGNGDTTAKALRGLEPTFRSVDDISALLDKHNALLDHFIVQVQRNLDHFAPPIDPLVDSANRTLGAVAANRQALNDTLVEAPSTLSSARGTLNELSGTADHAGDVLRDIRPITDNLEDVSEELHDFSHAAEPALDAVPEVMDRLNTMLDDGRPVVDDLVEAARALAQVSDSVGTIGHQVMKHKPGEAGQLENLMTTVGNWAMATADYDGIGHHFRAILNFEPNELARIGAGGLPSTGRDAPFNPVRQDPSGTYGQKATPGLPGIPGLAPITPDTQPKSDAPPDYTPPKNKDSGGASGLTPRQEGNMFESLLGGGK</sequence>
<evidence type="ECO:0000259" key="3">
    <source>
        <dbReference type="Pfam" id="PF02470"/>
    </source>
</evidence>
<accession>A0ABP9Q4H3</accession>
<keyword evidence="5" id="KW-1185">Reference proteome</keyword>
<evidence type="ECO:0000256" key="2">
    <source>
        <dbReference type="SAM" id="Phobius"/>
    </source>
</evidence>
<dbReference type="Pfam" id="PF02470">
    <property type="entry name" value="MlaD"/>
    <property type="match status" value="1"/>
</dbReference>
<gene>
    <name evidence="4" type="ORF">GCM10023321_32700</name>
</gene>
<dbReference type="PANTHER" id="PTHR33371">
    <property type="entry name" value="INTERMEMBRANE PHOSPHOLIPID TRANSPORT SYSTEM BINDING PROTEIN MLAD-RELATED"/>
    <property type="match status" value="1"/>
</dbReference>
<dbReference type="PANTHER" id="PTHR33371:SF4">
    <property type="entry name" value="INTERMEMBRANE PHOSPHOLIPID TRANSPORT SYSTEM BINDING PROTEIN MLAD"/>
    <property type="match status" value="1"/>
</dbReference>
<evidence type="ECO:0000256" key="1">
    <source>
        <dbReference type="SAM" id="MobiDB-lite"/>
    </source>
</evidence>
<keyword evidence="2" id="KW-0812">Transmembrane</keyword>